<dbReference type="Proteomes" id="UP000253383">
    <property type="component" value="Unassembled WGS sequence"/>
</dbReference>
<evidence type="ECO:0000256" key="2">
    <source>
        <dbReference type="SAM" id="SignalP"/>
    </source>
</evidence>
<keyword evidence="2" id="KW-0732">Signal</keyword>
<organism evidence="3 4">
    <name type="scientific">Larkinella punicea</name>
    <dbReference type="NCBI Taxonomy" id="2315727"/>
    <lineage>
        <taxon>Bacteria</taxon>
        <taxon>Pseudomonadati</taxon>
        <taxon>Bacteroidota</taxon>
        <taxon>Cytophagia</taxon>
        <taxon>Cytophagales</taxon>
        <taxon>Spirosomataceae</taxon>
        <taxon>Larkinella</taxon>
    </lineage>
</organism>
<feature type="transmembrane region" description="Helical" evidence="1">
    <location>
        <begin position="446"/>
        <end position="467"/>
    </location>
</feature>
<feature type="signal peptide" evidence="2">
    <location>
        <begin position="1"/>
        <end position="24"/>
    </location>
</feature>
<dbReference type="Pfam" id="PF13584">
    <property type="entry name" value="BatD"/>
    <property type="match status" value="2"/>
</dbReference>
<sequence length="469" mass="52400">MKFLKFQFLVALFFYGLLSMKALAQEPSISIDLGETDISIERPFTISVVIKNSDSRPVVNFPPIKGFIKKGTVTSVSPAEMNGKTVVSQVITQSYAAIRPGQFRLPPFELIVGETTIQSEEVIITVKPQPTPADTVRAVAAPPETIAKNDVFLSLSTSKSSVYTGEGFSLKLSFFVAESYPFELTFYELDQQLQQLLKIVRPANCWEENEGITDLSRHTVFFNGKRYAEYRIYQATYFPLNRQSIQIPSVRLNLLQYRPSAKPGGERKKEMVAYATRPLSVSVTPLPPHPLRDQVAVGQYRLIETSLRKNPAVGQSVQYNFRITGEGNIASLPAPVVPDSTTFDIFSPGEKTVINRGGGIVSGYKTFSYALIPRQNGNFPLASFFQWIYFDLKRQRYDTLQSAITLRVGGTALPEGDTVRVSLPGSIYTGIEQTDSSQQPVNLQEMLRLLVNILLVGMIVGMMYLFWRK</sequence>
<name>A0A368JTX7_9BACT</name>
<proteinExistence type="predicted"/>
<dbReference type="InterPro" id="IPR025738">
    <property type="entry name" value="BatD"/>
</dbReference>
<dbReference type="EMBL" id="QOWE01000002">
    <property type="protein sequence ID" value="RCR71108.1"/>
    <property type="molecule type" value="Genomic_DNA"/>
</dbReference>
<keyword evidence="1" id="KW-0472">Membrane</keyword>
<dbReference type="OrthoDB" id="2079210at2"/>
<comment type="caution">
    <text evidence="3">The sequence shown here is derived from an EMBL/GenBank/DDBJ whole genome shotgun (WGS) entry which is preliminary data.</text>
</comment>
<protein>
    <recommendedName>
        <fullName evidence="5">Protein BatD</fullName>
    </recommendedName>
</protein>
<evidence type="ECO:0000313" key="3">
    <source>
        <dbReference type="EMBL" id="RCR71108.1"/>
    </source>
</evidence>
<reference evidence="3 4" key="1">
    <citation type="submission" date="2018-07" db="EMBL/GenBank/DDBJ databases">
        <title>Genome analysis of Larkinella rosea.</title>
        <authorList>
            <person name="Zhou Z."/>
            <person name="Wang G."/>
        </authorList>
    </citation>
    <scope>NUCLEOTIDE SEQUENCE [LARGE SCALE GENOMIC DNA]</scope>
    <source>
        <strain evidence="4">zzj9</strain>
    </source>
</reference>
<evidence type="ECO:0008006" key="5">
    <source>
        <dbReference type="Google" id="ProtNLM"/>
    </source>
</evidence>
<keyword evidence="4" id="KW-1185">Reference proteome</keyword>
<dbReference type="AlphaFoldDB" id="A0A368JTX7"/>
<dbReference type="PANTHER" id="PTHR40940:SF2">
    <property type="entry name" value="BATD"/>
    <property type="match status" value="1"/>
</dbReference>
<keyword evidence="1" id="KW-0812">Transmembrane</keyword>
<feature type="chain" id="PRO_5016952160" description="Protein BatD" evidence="2">
    <location>
        <begin position="25"/>
        <end position="469"/>
    </location>
</feature>
<gene>
    <name evidence="3" type="ORF">DUE52_02335</name>
</gene>
<keyword evidence="1" id="KW-1133">Transmembrane helix</keyword>
<accession>A0A368JTX7</accession>
<dbReference type="PANTHER" id="PTHR40940">
    <property type="entry name" value="PROTEIN BATD-RELATED"/>
    <property type="match status" value="1"/>
</dbReference>
<evidence type="ECO:0000256" key="1">
    <source>
        <dbReference type="SAM" id="Phobius"/>
    </source>
</evidence>
<evidence type="ECO:0000313" key="4">
    <source>
        <dbReference type="Proteomes" id="UP000253383"/>
    </source>
</evidence>